<dbReference type="PROSITE" id="PS51635">
    <property type="entry name" value="PNPLA"/>
    <property type="match status" value="1"/>
</dbReference>
<evidence type="ECO:0000256" key="1">
    <source>
        <dbReference type="ARBA" id="ARBA00022801"/>
    </source>
</evidence>
<comment type="caution">
    <text evidence="4">Lacks conserved residue(s) required for the propagation of feature annotation.</text>
</comment>
<feature type="short sequence motif" description="GXSXG" evidence="4">
    <location>
        <begin position="39"/>
        <end position="43"/>
    </location>
</feature>
<dbReference type="Proteomes" id="UP000183974">
    <property type="component" value="Unassembled WGS sequence"/>
</dbReference>
<dbReference type="GO" id="GO:0016042">
    <property type="term" value="P:lipid catabolic process"/>
    <property type="evidence" value="ECO:0007669"/>
    <property type="project" value="UniProtKB-UniRule"/>
</dbReference>
<reference evidence="6 7" key="1">
    <citation type="submission" date="2016-11" db="EMBL/GenBank/DDBJ databases">
        <authorList>
            <person name="Jaros S."/>
            <person name="Januszkiewicz K."/>
            <person name="Wedrychowicz H."/>
        </authorList>
    </citation>
    <scope>NUCLEOTIDE SEQUENCE [LARGE SCALE GENOMIC DNA]</scope>
    <source>
        <strain evidence="6 7">DSM 29589</strain>
    </source>
</reference>
<keyword evidence="2 4" id="KW-0442">Lipid degradation</keyword>
<keyword evidence="3 4" id="KW-0443">Lipid metabolism</keyword>
<dbReference type="GO" id="GO:0016787">
    <property type="term" value="F:hydrolase activity"/>
    <property type="evidence" value="ECO:0007669"/>
    <property type="project" value="UniProtKB-UniRule"/>
</dbReference>
<accession>A0A1M7HRK2</accession>
<dbReference type="Gene3D" id="3.40.1090.10">
    <property type="entry name" value="Cytosolic phospholipase A2 catalytic domain"/>
    <property type="match status" value="2"/>
</dbReference>
<dbReference type="OrthoDB" id="5290098at2"/>
<dbReference type="PANTHER" id="PTHR14226">
    <property type="entry name" value="NEUROPATHY TARGET ESTERASE/SWISS CHEESE D.MELANOGASTER"/>
    <property type="match status" value="1"/>
</dbReference>
<protein>
    <submittedName>
        <fullName evidence="6">NTE family protein</fullName>
    </submittedName>
</protein>
<dbReference type="RefSeq" id="WP_073036535.1">
    <property type="nucleotide sequence ID" value="NZ_BMLR01000013.1"/>
</dbReference>
<keyword evidence="7" id="KW-1185">Reference proteome</keyword>
<dbReference type="AlphaFoldDB" id="A0A1M7HRK2"/>
<gene>
    <name evidence="6" type="ORF">SAMN05444398_11373</name>
</gene>
<dbReference type="InterPro" id="IPR002641">
    <property type="entry name" value="PNPLA_dom"/>
</dbReference>
<evidence type="ECO:0000256" key="2">
    <source>
        <dbReference type="ARBA" id="ARBA00022963"/>
    </source>
</evidence>
<organism evidence="6 7">
    <name type="scientific">Roseovarius pacificus</name>
    <dbReference type="NCBI Taxonomy" id="337701"/>
    <lineage>
        <taxon>Bacteria</taxon>
        <taxon>Pseudomonadati</taxon>
        <taxon>Pseudomonadota</taxon>
        <taxon>Alphaproteobacteria</taxon>
        <taxon>Rhodobacterales</taxon>
        <taxon>Roseobacteraceae</taxon>
        <taxon>Roseovarius</taxon>
    </lineage>
</organism>
<feature type="active site" description="Nucleophile" evidence="4">
    <location>
        <position position="41"/>
    </location>
</feature>
<dbReference type="PANTHER" id="PTHR14226:SF76">
    <property type="entry name" value="NTE FAMILY PROTEIN RSSA"/>
    <property type="match status" value="1"/>
</dbReference>
<proteinExistence type="predicted"/>
<dbReference type="SUPFAM" id="SSF52151">
    <property type="entry name" value="FabD/lysophospholipase-like"/>
    <property type="match status" value="1"/>
</dbReference>
<feature type="domain" description="PNPLA" evidence="5">
    <location>
        <begin position="8"/>
        <end position="168"/>
    </location>
</feature>
<keyword evidence="1 4" id="KW-0378">Hydrolase</keyword>
<evidence type="ECO:0000259" key="5">
    <source>
        <dbReference type="PROSITE" id="PS51635"/>
    </source>
</evidence>
<dbReference type="STRING" id="337701.SAMN05444398_11373"/>
<evidence type="ECO:0000256" key="4">
    <source>
        <dbReference type="PROSITE-ProRule" id="PRU01161"/>
    </source>
</evidence>
<feature type="short sequence motif" description="DGA/G" evidence="4">
    <location>
        <begin position="155"/>
        <end position="157"/>
    </location>
</feature>
<evidence type="ECO:0000256" key="3">
    <source>
        <dbReference type="ARBA" id="ARBA00023098"/>
    </source>
</evidence>
<evidence type="ECO:0000313" key="6">
    <source>
        <dbReference type="EMBL" id="SHM31115.1"/>
    </source>
</evidence>
<feature type="active site" description="Proton acceptor" evidence="4">
    <location>
        <position position="155"/>
    </location>
</feature>
<dbReference type="Pfam" id="PF01734">
    <property type="entry name" value="Patatin"/>
    <property type="match status" value="1"/>
</dbReference>
<dbReference type="EMBL" id="FRBR01000013">
    <property type="protein sequence ID" value="SHM31115.1"/>
    <property type="molecule type" value="Genomic_DNA"/>
</dbReference>
<dbReference type="InterPro" id="IPR016035">
    <property type="entry name" value="Acyl_Trfase/lysoPLipase"/>
</dbReference>
<name>A0A1M7HRK2_9RHOB</name>
<sequence length="306" mass="31802">MTGRRIGIALGGGSARGWAHIGVLEVLQEAGFAPTLVAGTSMGALVGGAWVAGSIDALKAWALQVDRRRIAGMIDVNLRTGGLMDGQRINGFLCGLGLDRDVGELPTAYTAVATDLAAGDEVWLRHGSLVSAIRASIAIPGIISPCRIDGRWLVDGGLANQIPISACRAMGADIVVAVNVNAGLLAKHAAGFSNAEPDTARIAEILEQVPARLYPLADRVLPQLMAGGPQRPGYFEALAASFSIVQDKLAAARLAEAPPDVMIMPEVAAISLMEFDRAEEAIRAGRAATEAVLERIETLVACDGPV</sequence>
<evidence type="ECO:0000313" key="7">
    <source>
        <dbReference type="Proteomes" id="UP000183974"/>
    </source>
</evidence>
<dbReference type="InterPro" id="IPR050301">
    <property type="entry name" value="NTE"/>
</dbReference>